<evidence type="ECO:0000259" key="2">
    <source>
        <dbReference type="Pfam" id="PF20750"/>
    </source>
</evidence>
<dbReference type="Proteomes" id="UP001206925">
    <property type="component" value="Unassembled WGS sequence"/>
</dbReference>
<dbReference type="GO" id="GO:1990817">
    <property type="term" value="F:poly(A) RNA polymerase activity"/>
    <property type="evidence" value="ECO:0007669"/>
    <property type="project" value="TreeGrafter"/>
</dbReference>
<protein>
    <recommendedName>
        <fullName evidence="2">Poly(A) polymerase nucleotidyltransferase domain-containing protein</fullName>
    </recommendedName>
</protein>
<dbReference type="InterPro" id="IPR043519">
    <property type="entry name" value="NT_sf"/>
</dbReference>
<feature type="region of interest" description="Disordered" evidence="1">
    <location>
        <begin position="1"/>
        <end position="23"/>
    </location>
</feature>
<dbReference type="GO" id="GO:0005634">
    <property type="term" value="C:nucleus"/>
    <property type="evidence" value="ECO:0007669"/>
    <property type="project" value="TreeGrafter"/>
</dbReference>
<evidence type="ECO:0000313" key="3">
    <source>
        <dbReference type="EMBL" id="KAI7730353.1"/>
    </source>
</evidence>
<reference evidence="3" key="1">
    <citation type="submission" date="2022-06" db="EMBL/GenBank/DDBJ databases">
        <title>Uncovering the hologenomic basis of an extraordinary plant invasion.</title>
        <authorList>
            <person name="Bieker V.C."/>
            <person name="Martin M.D."/>
            <person name="Gilbert T."/>
            <person name="Hodgins K."/>
            <person name="Battlay P."/>
            <person name="Petersen B."/>
            <person name="Wilson J."/>
        </authorList>
    </citation>
    <scope>NUCLEOTIDE SEQUENCE</scope>
    <source>
        <strain evidence="3">AA19_3_7</strain>
        <tissue evidence="3">Leaf</tissue>
    </source>
</reference>
<dbReference type="PANTHER" id="PTHR10682:SF22">
    <property type="entry name" value="POLYNUCLEOTIDE ADENYLYLTRANSFERASE"/>
    <property type="match status" value="1"/>
</dbReference>
<name>A0AAD5BV97_AMBAR</name>
<dbReference type="Pfam" id="PF20750">
    <property type="entry name" value="PAP_NTPase"/>
    <property type="match status" value="1"/>
</dbReference>
<dbReference type="SUPFAM" id="SSF81301">
    <property type="entry name" value="Nucleotidyltransferase"/>
    <property type="match status" value="1"/>
</dbReference>
<dbReference type="InterPro" id="IPR048840">
    <property type="entry name" value="PolA_pol_NTPase"/>
</dbReference>
<gene>
    <name evidence="3" type="ORF">M8C21_025110</name>
</gene>
<dbReference type="PANTHER" id="PTHR10682">
    <property type="entry name" value="POLY A POLYMERASE"/>
    <property type="match status" value="1"/>
</dbReference>
<proteinExistence type="predicted"/>
<keyword evidence="4" id="KW-1185">Reference proteome</keyword>
<feature type="non-terminal residue" evidence="3">
    <location>
        <position position="212"/>
    </location>
</feature>
<comment type="caution">
    <text evidence="3">The sequence shown here is derived from an EMBL/GenBank/DDBJ whole genome shotgun (WGS) entry which is preliminary data.</text>
</comment>
<evidence type="ECO:0000256" key="1">
    <source>
        <dbReference type="SAM" id="MobiDB-lite"/>
    </source>
</evidence>
<feature type="compositionally biased region" description="Low complexity" evidence="1">
    <location>
        <begin position="8"/>
        <end position="23"/>
    </location>
</feature>
<dbReference type="EMBL" id="JAMZMK010010796">
    <property type="protein sequence ID" value="KAI7730353.1"/>
    <property type="molecule type" value="Genomic_DNA"/>
</dbReference>
<feature type="domain" description="Poly(A) polymerase nucleotidyltransferase" evidence="2">
    <location>
        <begin position="102"/>
        <end position="136"/>
    </location>
</feature>
<sequence>GKLKNANPSRSLSSSRSLPHESVSPSSIAKTLLFLITLLLVKISEFEVAINEQIKYGFEIVSMYTHKSLHDFFFVLHDKLSRMEEVTELQPIPDAHVQSHENLRYISDVSVLYDVDEPTIRSLNGCRVADQILKRVPNVEEKDETKVDVQPTGEVAWEERLSDEYTKIVERIDEPMTQKEIYFLLREGVYISNSQQVFVGSLQFCEPLFMQV</sequence>
<evidence type="ECO:0000313" key="4">
    <source>
        <dbReference type="Proteomes" id="UP001206925"/>
    </source>
</evidence>
<dbReference type="AlphaFoldDB" id="A0AAD5BV97"/>
<organism evidence="3 4">
    <name type="scientific">Ambrosia artemisiifolia</name>
    <name type="common">Common ragweed</name>
    <dbReference type="NCBI Taxonomy" id="4212"/>
    <lineage>
        <taxon>Eukaryota</taxon>
        <taxon>Viridiplantae</taxon>
        <taxon>Streptophyta</taxon>
        <taxon>Embryophyta</taxon>
        <taxon>Tracheophyta</taxon>
        <taxon>Spermatophyta</taxon>
        <taxon>Magnoliopsida</taxon>
        <taxon>eudicotyledons</taxon>
        <taxon>Gunneridae</taxon>
        <taxon>Pentapetalae</taxon>
        <taxon>asterids</taxon>
        <taxon>campanulids</taxon>
        <taxon>Asterales</taxon>
        <taxon>Asteraceae</taxon>
        <taxon>Asteroideae</taxon>
        <taxon>Heliantheae alliance</taxon>
        <taxon>Heliantheae</taxon>
        <taxon>Ambrosia</taxon>
    </lineage>
</organism>
<accession>A0AAD5BV97</accession>